<dbReference type="RefSeq" id="XP_002556011.1">
    <property type="nucleotide sequence ID" value="XM_002555965.1"/>
</dbReference>
<dbReference type="InterPro" id="IPR016024">
    <property type="entry name" value="ARM-type_fold"/>
</dbReference>
<dbReference type="InterPro" id="IPR011989">
    <property type="entry name" value="ARM-like"/>
</dbReference>
<dbReference type="SUPFAM" id="SSF48371">
    <property type="entry name" value="ARM repeat"/>
    <property type="match status" value="1"/>
</dbReference>
<dbReference type="FunCoup" id="C5E288">
    <property type="interactions" value="109"/>
</dbReference>
<sequence length="954" mass="107827">MSENPKTKSIESVLSKRPEFTNDTPLDRFFESLGEYFSRIKDDSGSPLYEELGCASNAEFVAFLLGQLEVLKSILKENSSGKATNTLVPISLHDMKYFDLLVNLIVVHGICANLPPGIGIPLDQRRIENFRQVDKRFEIHSRHTVSFDTLARVSDVLYGVLTFAPLKENTIGSLLLKGTGFADLITALIVLYHEVQSSRNKVSSMFERIENLQETYQLFSVYTLLVHTTSKAEYRQFVLTKLSTLPIRRQNGVISLVDFVVGVREDEEIDVTKFKRVAEILVSKPKNMTSVTYFTELFSQIYEGLALINKPILVSCLNNVVTEFYFKNKRIVYDFLFKKIAAVLYNTSLQEFSTKTLNDTMNVLISLSKNPSIEVTQELSTYGGEKFYLTLWIYCLFLKKHQKLQPNDGSQQPSVAYYNVVLGMLKTYIIINSDYQALDDIVLNLVNFDHETWGYSIDLETQLPYVRLIGEKNIGDELTSIGSVNTDQKIKRVQEVFLDIDCAVLLFVELLKLLNEPEVVKEIFLSVMNRWVVSTNKANKDNSQLPGDVQNSLLILVDLKLLEKMDESFKSDIIKKPRDVLKLINDLLEFPSPDEEERDDQPDSDDEDEDGEEEADEEEAFQIEQAPSPNTYVTLLKLLSAIIDTTPRKELHKSSDILESISKTLHGHGDDAQAQSIMGRIRDLQENNAGAGQPLGDFSELDADNEFLQKAMANVNDALVPVRAHGLYELRQLIERRSPVIDLNYVLEVHARQLRDKEPFVYLNAIKGLTSLCEIEPERTLNYLLNLFRNRGSKNSLDNTLKVGEVLLNYITLQNELFGGESAGTLVAICLEKIQQHENLDNRLRMSAMSILGICLQTNPRGVRAQIPDILDCAFNILKLENGTQSSSSNLVRRSAIHLLHSLVSSSDLTLFPSQYGGSRLVSLLNYVKEKDDDYLVCEQASALLTVVKVLQVS</sequence>
<organism evidence="5 6">
    <name type="scientific">Lachancea thermotolerans (strain ATCC 56472 / CBS 6340 / NRRL Y-8284)</name>
    <name type="common">Yeast</name>
    <name type="synonym">Kluyveromyces thermotolerans</name>
    <dbReference type="NCBI Taxonomy" id="559295"/>
    <lineage>
        <taxon>Eukaryota</taxon>
        <taxon>Fungi</taxon>
        <taxon>Dikarya</taxon>
        <taxon>Ascomycota</taxon>
        <taxon>Saccharomycotina</taxon>
        <taxon>Saccharomycetes</taxon>
        <taxon>Saccharomycetales</taxon>
        <taxon>Saccharomycetaceae</taxon>
        <taxon>Lachancea</taxon>
    </lineage>
</organism>
<name>C5E288_LACTC</name>
<dbReference type="Proteomes" id="UP000002036">
    <property type="component" value="Chromosome H"/>
</dbReference>
<accession>C5E288</accession>
<keyword evidence="6" id="KW-1185">Reference proteome</keyword>
<dbReference type="InterPro" id="IPR019414">
    <property type="entry name" value="Rtp1_C2"/>
</dbReference>
<dbReference type="InterPro" id="IPR039600">
    <property type="entry name" value="TANGO6/Rtp1"/>
</dbReference>
<feature type="domain" description="RNA polymerase II assembly factor Rtp1 C-terminal" evidence="4">
    <location>
        <begin position="708"/>
        <end position="816"/>
    </location>
</feature>
<evidence type="ECO:0000313" key="5">
    <source>
        <dbReference type="EMBL" id="CAR30149.1"/>
    </source>
</evidence>
<protein>
    <submittedName>
        <fullName evidence="5">KLTH0H02992p</fullName>
    </submittedName>
</protein>
<dbReference type="OrthoDB" id="39591at2759"/>
<dbReference type="OMA" id="KRAYGAP"/>
<gene>
    <name evidence="5" type="ordered locus">KLTH0H02992g</name>
</gene>
<feature type="compositionally biased region" description="Acidic residues" evidence="2">
    <location>
        <begin position="592"/>
        <end position="621"/>
    </location>
</feature>
<dbReference type="AlphaFoldDB" id="C5E288"/>
<dbReference type="GeneID" id="8294324"/>
<evidence type="ECO:0000256" key="1">
    <source>
        <dbReference type="ARBA" id="ARBA00005724"/>
    </source>
</evidence>
<feature type="domain" description="RNA polymerase II assembly factor Rtp1 C-terminal" evidence="3">
    <location>
        <begin position="920"/>
        <end position="945"/>
    </location>
</feature>
<dbReference type="Gene3D" id="1.25.10.10">
    <property type="entry name" value="Leucine-rich Repeat Variant"/>
    <property type="match status" value="1"/>
</dbReference>
<feature type="region of interest" description="Disordered" evidence="2">
    <location>
        <begin position="591"/>
        <end position="626"/>
    </location>
</feature>
<comment type="similarity">
    <text evidence="1">Belongs to the Tango6 family.</text>
</comment>
<dbReference type="PANTHER" id="PTHR20959:SF1">
    <property type="entry name" value="TRANSPORT AND GOLGI ORGANIZATION PROTEIN 6 HOMOLOG"/>
    <property type="match status" value="1"/>
</dbReference>
<dbReference type="eggNOG" id="KOG4653">
    <property type="taxonomic scope" value="Eukaryota"/>
</dbReference>
<evidence type="ECO:0000259" key="4">
    <source>
        <dbReference type="Pfam" id="PF10363"/>
    </source>
</evidence>
<evidence type="ECO:0000259" key="3">
    <source>
        <dbReference type="Pfam" id="PF10304"/>
    </source>
</evidence>
<dbReference type="KEGG" id="lth:KLTH0H02992g"/>
<evidence type="ECO:0000313" key="6">
    <source>
        <dbReference type="Proteomes" id="UP000002036"/>
    </source>
</evidence>
<evidence type="ECO:0000256" key="2">
    <source>
        <dbReference type="SAM" id="MobiDB-lite"/>
    </source>
</evidence>
<dbReference type="GO" id="GO:0009306">
    <property type="term" value="P:protein secretion"/>
    <property type="evidence" value="ECO:0007669"/>
    <property type="project" value="TreeGrafter"/>
</dbReference>
<dbReference type="EMBL" id="CU928180">
    <property type="protein sequence ID" value="CAR30149.1"/>
    <property type="molecule type" value="Genomic_DNA"/>
</dbReference>
<dbReference type="InParanoid" id="C5E288"/>
<dbReference type="HOGENOM" id="CLU_006300_1_0_1"/>
<proteinExistence type="inferred from homology"/>
<dbReference type="Pfam" id="PF10304">
    <property type="entry name" value="RTP1_C2"/>
    <property type="match status" value="1"/>
</dbReference>
<dbReference type="PANTHER" id="PTHR20959">
    <property type="entry name" value="TRANSPORT AND GOLGI ORGANIZATION PROTEIN 6 FAMILY MEMBER"/>
    <property type="match status" value="1"/>
</dbReference>
<dbReference type="Pfam" id="PF10363">
    <property type="entry name" value="RTP1_C1"/>
    <property type="match status" value="1"/>
</dbReference>
<dbReference type="InterPro" id="IPR019451">
    <property type="entry name" value="Rtp1_C1"/>
</dbReference>
<reference evidence="5 6" key="1">
    <citation type="journal article" date="2009" name="Genome Res.">
        <title>Comparative genomics of protoploid Saccharomycetaceae.</title>
        <authorList>
            <consortium name="The Genolevures Consortium"/>
            <person name="Souciet J.-L."/>
            <person name="Dujon B."/>
            <person name="Gaillardin C."/>
            <person name="Johnston M."/>
            <person name="Baret P.V."/>
            <person name="Cliften P."/>
            <person name="Sherman D.J."/>
            <person name="Weissenbach J."/>
            <person name="Westhof E."/>
            <person name="Wincker P."/>
            <person name="Jubin C."/>
            <person name="Poulain J."/>
            <person name="Barbe V."/>
            <person name="Segurens B."/>
            <person name="Artiguenave F."/>
            <person name="Anthouard V."/>
            <person name="Vacherie B."/>
            <person name="Val M.-E."/>
            <person name="Fulton R.S."/>
            <person name="Minx P."/>
            <person name="Wilson R."/>
            <person name="Durrens P."/>
            <person name="Jean G."/>
            <person name="Marck C."/>
            <person name="Martin T."/>
            <person name="Nikolski M."/>
            <person name="Rolland T."/>
            <person name="Seret M.-L."/>
            <person name="Casaregola S."/>
            <person name="Despons L."/>
            <person name="Fairhead C."/>
            <person name="Fischer G."/>
            <person name="Lafontaine I."/>
            <person name="Leh V."/>
            <person name="Lemaire M."/>
            <person name="de Montigny J."/>
            <person name="Neuveglise C."/>
            <person name="Thierry A."/>
            <person name="Blanc-Lenfle I."/>
            <person name="Bleykasten C."/>
            <person name="Diffels J."/>
            <person name="Fritsch E."/>
            <person name="Frangeul L."/>
            <person name="Goeffon A."/>
            <person name="Jauniaux N."/>
            <person name="Kachouri-Lafond R."/>
            <person name="Payen C."/>
            <person name="Potier S."/>
            <person name="Pribylova L."/>
            <person name="Ozanne C."/>
            <person name="Richard G.-F."/>
            <person name="Sacerdot C."/>
            <person name="Straub M.-L."/>
            <person name="Talla E."/>
        </authorList>
    </citation>
    <scope>NUCLEOTIDE SEQUENCE [LARGE SCALE GENOMIC DNA]</scope>
    <source>
        <strain evidence="6">ATCC 56472 / CBS 6340 / NRRL Y-8284</strain>
    </source>
</reference>